<comment type="similarity">
    <text evidence="2">Belongs to the peptidase S1 family. CLIP subfamily.</text>
</comment>
<protein>
    <recommendedName>
        <fullName evidence="3">Peptidase S1 domain-containing protein</fullName>
    </recommendedName>
</protein>
<dbReference type="InterPro" id="IPR009003">
    <property type="entry name" value="Peptidase_S1_PA"/>
</dbReference>
<dbReference type="PROSITE" id="PS00135">
    <property type="entry name" value="TRYPSIN_SER"/>
    <property type="match status" value="1"/>
</dbReference>
<keyword evidence="1" id="KW-1015">Disulfide bond</keyword>
<dbReference type="PANTHER" id="PTHR24252">
    <property type="entry name" value="ACROSIN-RELATED"/>
    <property type="match status" value="1"/>
</dbReference>
<evidence type="ECO:0000256" key="1">
    <source>
        <dbReference type="ARBA" id="ARBA00023157"/>
    </source>
</evidence>
<dbReference type="InterPro" id="IPR033116">
    <property type="entry name" value="TRYPSIN_SER"/>
</dbReference>
<comment type="caution">
    <text evidence="4">The sequence shown here is derived from an EMBL/GenBank/DDBJ whole genome shotgun (WGS) entry which is preliminary data.</text>
</comment>
<evidence type="ECO:0000313" key="4">
    <source>
        <dbReference type="EMBL" id="CAL4067313.1"/>
    </source>
</evidence>
<dbReference type="EMBL" id="CAXKWB010002635">
    <property type="protein sequence ID" value="CAL4067313.1"/>
    <property type="molecule type" value="Genomic_DNA"/>
</dbReference>
<dbReference type="SMART" id="SM00020">
    <property type="entry name" value="Tryp_SPc"/>
    <property type="match status" value="1"/>
</dbReference>
<feature type="domain" description="Peptidase S1" evidence="3">
    <location>
        <begin position="1"/>
        <end position="143"/>
    </location>
</feature>
<dbReference type="AlphaFoldDB" id="A0AAV2Q0Z6"/>
<evidence type="ECO:0000256" key="2">
    <source>
        <dbReference type="ARBA" id="ARBA00024195"/>
    </source>
</evidence>
<dbReference type="Gene3D" id="2.40.10.10">
    <property type="entry name" value="Trypsin-like serine proteases"/>
    <property type="match status" value="2"/>
</dbReference>
<gene>
    <name evidence="4" type="ORF">MNOR_LOCUS6389</name>
</gene>
<proteinExistence type="inferred from homology"/>
<name>A0AAV2Q0Z6_MEGNR</name>
<organism evidence="4 5">
    <name type="scientific">Meganyctiphanes norvegica</name>
    <name type="common">Northern krill</name>
    <name type="synonym">Thysanopoda norvegica</name>
    <dbReference type="NCBI Taxonomy" id="48144"/>
    <lineage>
        <taxon>Eukaryota</taxon>
        <taxon>Metazoa</taxon>
        <taxon>Ecdysozoa</taxon>
        <taxon>Arthropoda</taxon>
        <taxon>Crustacea</taxon>
        <taxon>Multicrustacea</taxon>
        <taxon>Malacostraca</taxon>
        <taxon>Eumalacostraca</taxon>
        <taxon>Eucarida</taxon>
        <taxon>Euphausiacea</taxon>
        <taxon>Euphausiidae</taxon>
        <taxon>Meganyctiphanes</taxon>
    </lineage>
</organism>
<keyword evidence="5" id="KW-1185">Reference proteome</keyword>
<dbReference type="InterPro" id="IPR001254">
    <property type="entry name" value="Trypsin_dom"/>
</dbReference>
<dbReference type="Proteomes" id="UP001497623">
    <property type="component" value="Unassembled WGS sequence"/>
</dbReference>
<dbReference type="InterPro" id="IPR043504">
    <property type="entry name" value="Peptidase_S1_PA_chymotrypsin"/>
</dbReference>
<dbReference type="PROSITE" id="PS50240">
    <property type="entry name" value="TRYPSIN_DOM"/>
    <property type="match status" value="1"/>
</dbReference>
<dbReference type="CDD" id="cd00190">
    <property type="entry name" value="Tryp_SPc"/>
    <property type="match status" value="1"/>
</dbReference>
<evidence type="ECO:0000259" key="3">
    <source>
        <dbReference type="PROSITE" id="PS50240"/>
    </source>
</evidence>
<dbReference type="GO" id="GO:0006508">
    <property type="term" value="P:proteolysis"/>
    <property type="evidence" value="ECO:0007669"/>
    <property type="project" value="InterPro"/>
</dbReference>
<sequence>RPVELQPNIAVICLPGTNDRLTDYDGWISGWGTLKEGKSSSAPEDLRKARIPVISNAKCSSLFRTAGRDEKIKDVMLCAGFSSGSWRPDTCQGDSGGPFQIQTAKGRWVLAGIVSWGIGCGGDLPGVYTRVSKFVPWILEHIS</sequence>
<dbReference type="GO" id="GO:0004252">
    <property type="term" value="F:serine-type endopeptidase activity"/>
    <property type="evidence" value="ECO:0007669"/>
    <property type="project" value="InterPro"/>
</dbReference>
<evidence type="ECO:0000313" key="5">
    <source>
        <dbReference type="Proteomes" id="UP001497623"/>
    </source>
</evidence>
<dbReference type="FunFam" id="2.40.10.10:FF:000002">
    <property type="entry name" value="Transmembrane protease serine"/>
    <property type="match status" value="1"/>
</dbReference>
<dbReference type="PANTHER" id="PTHR24252:SF12">
    <property type="entry name" value="TRANSMEMBRANE SERINE PROTEASE 7"/>
    <property type="match status" value="1"/>
</dbReference>
<reference evidence="4 5" key="1">
    <citation type="submission" date="2024-05" db="EMBL/GenBank/DDBJ databases">
        <authorList>
            <person name="Wallberg A."/>
        </authorList>
    </citation>
    <scope>NUCLEOTIDE SEQUENCE [LARGE SCALE GENOMIC DNA]</scope>
</reference>
<feature type="non-terminal residue" evidence="4">
    <location>
        <position position="1"/>
    </location>
</feature>
<dbReference type="SUPFAM" id="SSF50494">
    <property type="entry name" value="Trypsin-like serine proteases"/>
    <property type="match status" value="1"/>
</dbReference>
<dbReference type="Pfam" id="PF00089">
    <property type="entry name" value="Trypsin"/>
    <property type="match status" value="1"/>
</dbReference>
<accession>A0AAV2Q0Z6</accession>